<feature type="chain" id="PRO_5047528777" description="ABC transporter substrate-binding protein" evidence="1">
    <location>
        <begin position="27"/>
        <end position="561"/>
    </location>
</feature>
<name>A0ABS9VY61_9BIFI</name>
<dbReference type="EMBL" id="JAFEJT020000061">
    <property type="protein sequence ID" value="MCH9276861.1"/>
    <property type="molecule type" value="Genomic_DNA"/>
</dbReference>
<dbReference type="Proteomes" id="UP000710815">
    <property type="component" value="Unassembled WGS sequence"/>
</dbReference>
<dbReference type="Gene3D" id="3.40.190.10">
    <property type="entry name" value="Periplasmic binding protein-like II"/>
    <property type="match status" value="2"/>
</dbReference>
<comment type="caution">
    <text evidence="2">The sequence shown here is derived from an EMBL/GenBank/DDBJ whole genome shotgun (WGS) entry which is preliminary data.</text>
</comment>
<evidence type="ECO:0000313" key="2">
    <source>
        <dbReference type="EMBL" id="MCH9276861.1"/>
    </source>
</evidence>
<dbReference type="SUPFAM" id="SSF53850">
    <property type="entry name" value="Periplasmic binding protein-like II"/>
    <property type="match status" value="1"/>
</dbReference>
<reference evidence="2 3" key="2">
    <citation type="journal article" date="2021" name="Syst. Appl. Microbiol.">
        <title>Phylogenetic classification of ten novel species belonging to the genus Bifidobacterium comprising B. phasiani sp. nov., B. pongonis sp. nov., B. saguinibicoloris sp. nov., B. colobi sp. nov., B. simiiventris sp. nov., B. santillanense sp. nov., B. miconis sp. nov., B. amazonense sp. nov., B. pluvialisilvae sp. nov., and B. miconisargentati sp. nov.</title>
        <authorList>
            <person name="Lugli G.A."/>
            <person name="Calvete-Torre I."/>
            <person name="Alessandri G."/>
            <person name="Milani C."/>
            <person name="Turroni F."/>
            <person name="Laiolo P."/>
            <person name="Ossiprandi M.C."/>
            <person name="Margolles A."/>
            <person name="Ruiz L."/>
            <person name="Ventura M."/>
        </authorList>
    </citation>
    <scope>NUCLEOTIDE SEQUENCE [LARGE SCALE GENOMIC DNA]</scope>
    <source>
        <strain evidence="2 3">MA1</strain>
    </source>
</reference>
<protein>
    <recommendedName>
        <fullName evidence="4">ABC transporter substrate-binding protein</fullName>
    </recommendedName>
</protein>
<accession>A0ABS9VY61</accession>
<organism evidence="2 3">
    <name type="scientific">Bifidobacterium amazonense</name>
    <dbReference type="NCBI Taxonomy" id="2809027"/>
    <lineage>
        <taxon>Bacteria</taxon>
        <taxon>Bacillati</taxon>
        <taxon>Actinomycetota</taxon>
        <taxon>Actinomycetes</taxon>
        <taxon>Bifidobacteriales</taxon>
        <taxon>Bifidobacteriaceae</taxon>
        <taxon>Bifidobacterium</taxon>
    </lineage>
</organism>
<sequence length="561" mass="61971">MNRKNRKRLVASAAAVSMLVPLAACGGNNSAKSDSTSLQIFTQAATYEGKLDGYVGKMFKDKLGLSNISVVPATVGGTDRFQTKLTTGQLGDVVIFTSRDSLKKAIDAGQVIDLNTIKDQLPNAFRFTDAIARMENTDDGKVYAIPSGVAQTAELTKGDPVNVPSLRYDYYKELGSPTIKDYWGYKDVAEAMAKAHPKTENGDNFYALSLFGGWDSKSAGQIRNIANAMGWAITDGVNGYDFINIDPINKRTEDLLADGGTYLQGLKWANSFHQDGMLDPDSATQTWDDYLKKGEKGQSAMWVYGYIGNLNFNPVNKDLTEQKKGYERITNESMSIADQMTSTIGTNWFWAITKNGNHETAAKFLNYMYGDEGSFTYENGPEGVIWKMNADGKPEFTDLGNSDWSTSVPDDLGGGKVQDTFKARVNGSFMDPNAVDEKYGSPSAYNVWDTYLVDHASNLDKEWSADHDGAINVKEVLVNNKQVTGFPVKDVPVKEWSDTDAVIVSQVGDAIKQYSWKMIYANSDSEFESLKKEMIAKAKNLGYDKLVEFETKYAQNYFDAE</sequence>
<reference evidence="2 3" key="1">
    <citation type="journal article" date="2021" name="Environ. Microbiol.">
        <title>Genetic insights into the dark matter of the mammalian gut microbiota through targeted genome reconstruction.</title>
        <authorList>
            <person name="Lugli G.A."/>
            <person name="Alessandri G."/>
            <person name="Milani C."/>
            <person name="Viappiani A."/>
            <person name="Fontana F."/>
            <person name="Tarracchini C."/>
            <person name="Mancabelli L."/>
            <person name="Argentini C."/>
            <person name="Ruiz L."/>
            <person name="Margolles A."/>
            <person name="van Sinderen D."/>
            <person name="Turroni F."/>
            <person name="Ventura M."/>
        </authorList>
    </citation>
    <scope>NUCLEOTIDE SEQUENCE [LARGE SCALE GENOMIC DNA]</scope>
    <source>
        <strain evidence="2 3">MA1</strain>
    </source>
</reference>
<keyword evidence="3" id="KW-1185">Reference proteome</keyword>
<dbReference type="RefSeq" id="WP_241514687.1">
    <property type="nucleotide sequence ID" value="NZ_JAFEJT020000061.1"/>
</dbReference>
<evidence type="ECO:0008006" key="4">
    <source>
        <dbReference type="Google" id="ProtNLM"/>
    </source>
</evidence>
<evidence type="ECO:0000256" key="1">
    <source>
        <dbReference type="SAM" id="SignalP"/>
    </source>
</evidence>
<keyword evidence="1" id="KW-0732">Signal</keyword>
<proteinExistence type="predicted"/>
<evidence type="ECO:0000313" key="3">
    <source>
        <dbReference type="Proteomes" id="UP000710815"/>
    </source>
</evidence>
<feature type="signal peptide" evidence="1">
    <location>
        <begin position="1"/>
        <end position="26"/>
    </location>
</feature>
<gene>
    <name evidence="2" type="ORF">JS533_011355</name>
</gene>